<dbReference type="EMBL" id="FOLO01000016">
    <property type="protein sequence ID" value="SFC72708.1"/>
    <property type="molecule type" value="Genomic_DNA"/>
</dbReference>
<dbReference type="Pfam" id="PF00593">
    <property type="entry name" value="TonB_dep_Rec_b-barrel"/>
    <property type="match status" value="1"/>
</dbReference>
<dbReference type="Pfam" id="PF07715">
    <property type="entry name" value="Plug"/>
    <property type="match status" value="1"/>
</dbReference>
<protein>
    <submittedName>
        <fullName evidence="8">TonB-dependent receptor</fullName>
    </submittedName>
</protein>
<sequence>MKNTSVKFGLSAISAAVLLSLSGTVYANEDIAASNEEQLIEEVVVSASRLKGTATAVLEERKQQAFVADIMGAEQISRSGDSDAAGALRRVTGLTLVDGKFIYVRGLGERYSSTQLNSAAVPSPDPTRSVIPLDLFPADIIESLSVQKSFSPSMPASFGGGNVDIRIKTIPNDFVFNMSGSLGTNSNNSDDGIKYQGGDGDWKGLDDGTRQLPTSIKAIYDSGRSLDDLTAEESRQLTLDLNRDYDPVKTSVDPDHSFNITLGNSSESGDWRYGFLSSVSYDNEYFVGEEYQGEKFVLSETSAALTQGYDDIQTTEHNVKWSGMLNFGIEWQKEHRIDFSTMILHDTEDKLRNKMGISENVNESDNRRIRSYDINYEERELIVNQVKGMHIFPELNYAGFDWKYSIGRSNRYAPGNVSARFIVTDDNKDEIYDVQTEAALSNSTTAARYTFQQLDDEVENYGFNFNLPLSLGTTEVELKAGADYISKERSASNRRFDITTRAFEGVDLSGNALNEILSDDVLQNATLTRSILNDTTIDGDDYLSAQKIDAYYFEADVFFDNTFRLSGGVRWEDFRQISVPLDPYTKQIVLGSGATSADYAELAFQEDDFYPALAMTYIQDDETQYRFSYGQTVVRPDLREITKSNYIDPLTGYPVGGTPGLRVTSIKNYDFRYENYFSGGESFSAGVFYKDMKDPIETVQSPGQDGPPLIRIANAQNGYVAGIEFEFLKDFSFLEGIGQDIFMSGNLTLSDSEIELDRQEIVEQTGVSTAITNTKRRLTGHSKYVVNMQLGYDAPNGNHAATLIYNVFGERIIIPGIEGQQDAMEEPFQSLDLNYSYFPDFNSSIKFKVKNLLNEKQEILADNVLVRSKEKGTEVSVQYTYQF</sequence>
<proteinExistence type="inferred from homology"/>
<dbReference type="AlphaFoldDB" id="A0A1I1LP14"/>
<dbReference type="RefSeq" id="WP_091983970.1">
    <property type="nucleotide sequence ID" value="NZ_FOLO01000016.1"/>
</dbReference>
<evidence type="ECO:0000256" key="3">
    <source>
        <dbReference type="ARBA" id="ARBA00023237"/>
    </source>
</evidence>
<comment type="similarity">
    <text evidence="4">Belongs to the TonB-dependent receptor family.</text>
</comment>
<evidence type="ECO:0000256" key="5">
    <source>
        <dbReference type="SAM" id="SignalP"/>
    </source>
</evidence>
<dbReference type="STRING" id="1123010.SAMN02745724_02393"/>
<comment type="subcellular location">
    <subcellularLocation>
        <location evidence="1 4">Cell outer membrane</location>
    </subcellularLocation>
</comment>
<gene>
    <name evidence="8" type="ORF">SAMN02745724_02393</name>
</gene>
<dbReference type="OrthoDB" id="9768470at2"/>
<feature type="signal peptide" evidence="5">
    <location>
        <begin position="1"/>
        <end position="27"/>
    </location>
</feature>
<keyword evidence="2 4" id="KW-0472">Membrane</keyword>
<evidence type="ECO:0000256" key="2">
    <source>
        <dbReference type="ARBA" id="ARBA00023136"/>
    </source>
</evidence>
<evidence type="ECO:0000313" key="8">
    <source>
        <dbReference type="EMBL" id="SFC72708.1"/>
    </source>
</evidence>
<feature type="domain" description="TonB-dependent receptor plug" evidence="7">
    <location>
        <begin position="66"/>
        <end position="153"/>
    </location>
</feature>
<dbReference type="InterPro" id="IPR012910">
    <property type="entry name" value="Plug_dom"/>
</dbReference>
<dbReference type="InterPro" id="IPR000531">
    <property type="entry name" value="Beta-barrel_TonB"/>
</dbReference>
<dbReference type="PANTHER" id="PTHR40980:SF5">
    <property type="entry name" value="TONB-DEPENDENT RECEPTOR"/>
    <property type="match status" value="1"/>
</dbReference>
<organism evidence="8 9">
    <name type="scientific">Pseudoalteromonas denitrificans DSM 6059</name>
    <dbReference type="NCBI Taxonomy" id="1123010"/>
    <lineage>
        <taxon>Bacteria</taxon>
        <taxon>Pseudomonadati</taxon>
        <taxon>Pseudomonadota</taxon>
        <taxon>Gammaproteobacteria</taxon>
        <taxon>Alteromonadales</taxon>
        <taxon>Pseudoalteromonadaceae</taxon>
        <taxon>Pseudoalteromonas</taxon>
    </lineage>
</organism>
<keyword evidence="4" id="KW-0798">TonB box</keyword>
<dbReference type="GO" id="GO:0009279">
    <property type="term" value="C:cell outer membrane"/>
    <property type="evidence" value="ECO:0007669"/>
    <property type="project" value="UniProtKB-SubCell"/>
</dbReference>
<dbReference type="PANTHER" id="PTHR40980">
    <property type="entry name" value="PLUG DOMAIN-CONTAINING PROTEIN"/>
    <property type="match status" value="1"/>
</dbReference>
<evidence type="ECO:0000259" key="7">
    <source>
        <dbReference type="Pfam" id="PF07715"/>
    </source>
</evidence>
<accession>A0A1I1LP14</accession>
<keyword evidence="5" id="KW-0732">Signal</keyword>
<keyword evidence="9" id="KW-1185">Reference proteome</keyword>
<evidence type="ECO:0000259" key="6">
    <source>
        <dbReference type="Pfam" id="PF00593"/>
    </source>
</evidence>
<dbReference type="SUPFAM" id="SSF56935">
    <property type="entry name" value="Porins"/>
    <property type="match status" value="1"/>
</dbReference>
<name>A0A1I1LP14_9GAMM</name>
<dbReference type="Gene3D" id="2.40.170.20">
    <property type="entry name" value="TonB-dependent receptor, beta-barrel domain"/>
    <property type="match status" value="1"/>
</dbReference>
<dbReference type="Proteomes" id="UP000198862">
    <property type="component" value="Unassembled WGS sequence"/>
</dbReference>
<feature type="domain" description="TonB-dependent receptor-like beta-barrel" evidence="6">
    <location>
        <begin position="422"/>
        <end position="852"/>
    </location>
</feature>
<dbReference type="Gene3D" id="2.170.130.10">
    <property type="entry name" value="TonB-dependent receptor, plug domain"/>
    <property type="match status" value="1"/>
</dbReference>
<reference evidence="8 9" key="1">
    <citation type="submission" date="2016-10" db="EMBL/GenBank/DDBJ databases">
        <authorList>
            <person name="de Groot N.N."/>
        </authorList>
    </citation>
    <scope>NUCLEOTIDE SEQUENCE [LARGE SCALE GENOMIC DNA]</scope>
    <source>
        <strain evidence="8 9">DSM 6059</strain>
    </source>
</reference>
<dbReference type="InterPro" id="IPR037066">
    <property type="entry name" value="Plug_dom_sf"/>
</dbReference>
<evidence type="ECO:0000313" key="9">
    <source>
        <dbReference type="Proteomes" id="UP000198862"/>
    </source>
</evidence>
<keyword evidence="3" id="KW-0998">Cell outer membrane</keyword>
<keyword evidence="8" id="KW-0675">Receptor</keyword>
<dbReference type="InterPro" id="IPR036942">
    <property type="entry name" value="Beta-barrel_TonB_sf"/>
</dbReference>
<feature type="chain" id="PRO_5011583326" evidence="5">
    <location>
        <begin position="28"/>
        <end position="883"/>
    </location>
</feature>
<evidence type="ECO:0000256" key="4">
    <source>
        <dbReference type="RuleBase" id="RU003357"/>
    </source>
</evidence>
<evidence type="ECO:0000256" key="1">
    <source>
        <dbReference type="ARBA" id="ARBA00004442"/>
    </source>
</evidence>